<evidence type="ECO:0000313" key="2">
    <source>
        <dbReference type="Proteomes" id="UP000661691"/>
    </source>
</evidence>
<dbReference type="EMBL" id="JACXAH010000002">
    <property type="protein sequence ID" value="MBD1371103.1"/>
    <property type="molecule type" value="Genomic_DNA"/>
</dbReference>
<sequence length="55" mass="6398">MIYHEFCKQIVTVQSKQAYVYAIQNYDFQFDGLILGGTEIGLFSPENQVYDIPVY</sequence>
<keyword evidence="2" id="KW-1185">Reference proteome</keyword>
<accession>A0A926NCV0</accession>
<reference evidence="1" key="1">
    <citation type="submission" date="2020-09" db="EMBL/GenBank/DDBJ databases">
        <title>A novel bacterium of genus Hazenella, isolated from South China Sea.</title>
        <authorList>
            <person name="Huang H."/>
            <person name="Mo K."/>
            <person name="Hu Y."/>
        </authorList>
    </citation>
    <scope>NUCLEOTIDE SEQUENCE</scope>
    <source>
        <strain evidence="1">IB182357</strain>
    </source>
</reference>
<dbReference type="AlphaFoldDB" id="A0A926NCV0"/>
<dbReference type="GO" id="GO:0016855">
    <property type="term" value="F:racemase and epimerase activity, acting on amino acids and derivatives"/>
    <property type="evidence" value="ECO:0007669"/>
    <property type="project" value="InterPro"/>
</dbReference>
<dbReference type="RefSeq" id="WP_191139005.1">
    <property type="nucleotide sequence ID" value="NZ_JACXAG020000002.1"/>
</dbReference>
<evidence type="ECO:0000313" key="1">
    <source>
        <dbReference type="EMBL" id="MBD1371103.1"/>
    </source>
</evidence>
<organism evidence="1 2">
    <name type="scientific">Polycladospora coralii</name>
    <dbReference type="NCBI Taxonomy" id="2771432"/>
    <lineage>
        <taxon>Bacteria</taxon>
        <taxon>Bacillati</taxon>
        <taxon>Bacillota</taxon>
        <taxon>Bacilli</taxon>
        <taxon>Bacillales</taxon>
        <taxon>Thermoactinomycetaceae</taxon>
        <taxon>Polycladospora</taxon>
    </lineage>
</organism>
<name>A0A926NCV0_9BACL</name>
<protein>
    <submittedName>
        <fullName evidence="1">Uncharacterized protein</fullName>
    </submittedName>
</protein>
<dbReference type="Proteomes" id="UP000661691">
    <property type="component" value="Unassembled WGS sequence"/>
</dbReference>
<proteinExistence type="predicted"/>
<dbReference type="InterPro" id="IPR001920">
    <property type="entry name" value="Asp/Glu_race"/>
</dbReference>
<gene>
    <name evidence="1" type="ORF">IC620_01860</name>
</gene>
<comment type="caution">
    <text evidence="1">The sequence shown here is derived from an EMBL/GenBank/DDBJ whole genome shotgun (WGS) entry which is preliminary data.</text>
</comment>
<dbReference type="Gene3D" id="3.40.50.1860">
    <property type="match status" value="1"/>
</dbReference>